<sequence>NDGPVTIILDSRSKKSGATADNE</sequence>
<dbReference type="Proteomes" id="UP000681720">
    <property type="component" value="Unassembled WGS sequence"/>
</dbReference>
<organism evidence="2 5">
    <name type="scientific">Rotaria magnacalcarata</name>
    <dbReference type="NCBI Taxonomy" id="392030"/>
    <lineage>
        <taxon>Eukaryota</taxon>
        <taxon>Metazoa</taxon>
        <taxon>Spiralia</taxon>
        <taxon>Gnathifera</taxon>
        <taxon>Rotifera</taxon>
        <taxon>Eurotatoria</taxon>
        <taxon>Bdelloidea</taxon>
        <taxon>Philodinida</taxon>
        <taxon>Philodinidae</taxon>
        <taxon>Rotaria</taxon>
    </lineage>
</organism>
<name>A0A821BIP8_9BILA</name>
<comment type="caution">
    <text evidence="2">The sequence shown here is derived from an EMBL/GenBank/DDBJ whole genome shotgun (WGS) entry which is preliminary data.</text>
</comment>
<dbReference type="EMBL" id="CAJOBG010069685">
    <property type="protein sequence ID" value="CAF4588863.1"/>
    <property type="molecule type" value="Genomic_DNA"/>
</dbReference>
<evidence type="ECO:0000313" key="4">
    <source>
        <dbReference type="EMBL" id="CAF5060987.1"/>
    </source>
</evidence>
<dbReference type="EMBL" id="CAJOBJ010169365">
    <property type="protein sequence ID" value="CAF4876820.1"/>
    <property type="molecule type" value="Genomic_DNA"/>
</dbReference>
<feature type="non-terminal residue" evidence="2">
    <location>
        <position position="1"/>
    </location>
</feature>
<evidence type="ECO:0000256" key="1">
    <source>
        <dbReference type="SAM" id="MobiDB-lite"/>
    </source>
</evidence>
<keyword evidence="5" id="KW-1185">Reference proteome</keyword>
<dbReference type="Proteomes" id="UP000681967">
    <property type="component" value="Unassembled WGS sequence"/>
</dbReference>
<accession>A0A821BIP8</accession>
<dbReference type="AlphaFoldDB" id="A0A821BIP8"/>
<dbReference type="Proteomes" id="UP000663866">
    <property type="component" value="Unassembled WGS sequence"/>
</dbReference>
<reference evidence="2" key="1">
    <citation type="submission" date="2021-02" db="EMBL/GenBank/DDBJ databases">
        <authorList>
            <person name="Nowell W R."/>
        </authorList>
    </citation>
    <scope>NUCLEOTIDE SEQUENCE</scope>
</reference>
<dbReference type="EMBL" id="CAJOBH010228328">
    <property type="protein sequence ID" value="CAF5060987.1"/>
    <property type="molecule type" value="Genomic_DNA"/>
</dbReference>
<evidence type="ECO:0000313" key="2">
    <source>
        <dbReference type="EMBL" id="CAF4588863.1"/>
    </source>
</evidence>
<protein>
    <submittedName>
        <fullName evidence="2">Uncharacterized protein</fullName>
    </submittedName>
</protein>
<proteinExistence type="predicted"/>
<evidence type="ECO:0000313" key="3">
    <source>
        <dbReference type="EMBL" id="CAF4876820.1"/>
    </source>
</evidence>
<gene>
    <name evidence="4" type="ORF">BYL167_LOCUS59271</name>
    <name evidence="3" type="ORF">GIL414_LOCUS50659</name>
    <name evidence="2" type="ORF">OVN521_LOCUS44713</name>
</gene>
<evidence type="ECO:0000313" key="5">
    <source>
        <dbReference type="Proteomes" id="UP000663866"/>
    </source>
</evidence>
<feature type="region of interest" description="Disordered" evidence="1">
    <location>
        <begin position="1"/>
        <end position="23"/>
    </location>
</feature>